<dbReference type="SUPFAM" id="SSF117281">
    <property type="entry name" value="Kelch motif"/>
    <property type="match status" value="1"/>
</dbReference>
<keyword evidence="1" id="KW-0880">Kelch repeat</keyword>
<protein>
    <recommendedName>
        <fullName evidence="5">BTB domain-containing protein</fullName>
    </recommendedName>
</protein>
<evidence type="ECO:0008006" key="5">
    <source>
        <dbReference type="Google" id="ProtNLM"/>
    </source>
</evidence>
<dbReference type="PROSITE" id="PS51257">
    <property type="entry name" value="PROKAR_LIPOPROTEIN"/>
    <property type="match status" value="1"/>
</dbReference>
<sequence length="522" mass="58701">MRNAITELAVSTVSTEGDCPPPLVGATTTTVGGCLYLFAGRLTDPRILTNDLYILNLATFIWRKVNIQLAPSPGSPDIPPPSSEAAHAFIRPRYFHSAVVYGRKIIYFGGMGRLQAHSQNVGVLNDILILDTESLLWTVPRMTSGLPPPRYAHLCTLLDNHRMLIMGGQNLETEYLGDLHILNLRTMGWCVSRRVDRNVGIYRSIVANDAQHDRVIIYSNHNFNDVQRSLHVLTEPNWRLTDRSDAMTGTSLPPGLRFPTASRLGHHLIMSGSYIGSDTSAFRIWALDLRNYSWQEIGCGPLFERGSWNKGFLCADYNRFYVFGKVDRDLAEDYNSRQLNFNHVRVISLEAFGLYRPLVPAFSIPCQELGLAFLDNPAFSDVDIITGDGLRIAFNSYVMAERWPRMAEQLVAIDGKAKPSAAGTSDRRWLTVPENYDTVYQLGRYIYTRVIDPGCSTKLLAGLIGMAERYGMAHLKELCALEMHQRMALDTSPLIFEGATRAHHQGLRVRALLYMFDRREAL</sequence>
<name>A0A4P9ZPY7_9FUNG</name>
<dbReference type="Pfam" id="PF24681">
    <property type="entry name" value="Kelch_KLHDC2_KLHL20_DRC7"/>
    <property type="match status" value="1"/>
</dbReference>
<dbReference type="STRING" id="215637.A0A4P9ZPY7"/>
<gene>
    <name evidence="3" type="ORF">BJ085DRAFT_2373</name>
</gene>
<keyword evidence="2" id="KW-0677">Repeat</keyword>
<dbReference type="Gene3D" id="3.30.710.10">
    <property type="entry name" value="Potassium Channel Kv1.1, Chain A"/>
    <property type="match status" value="1"/>
</dbReference>
<dbReference type="Gene3D" id="2.120.10.80">
    <property type="entry name" value="Kelch-type beta propeller"/>
    <property type="match status" value="2"/>
</dbReference>
<accession>A0A4P9ZPY7</accession>
<dbReference type="InterPro" id="IPR011333">
    <property type="entry name" value="SKP1/BTB/POZ_sf"/>
</dbReference>
<proteinExistence type="predicted"/>
<dbReference type="Proteomes" id="UP000268162">
    <property type="component" value="Unassembled WGS sequence"/>
</dbReference>
<keyword evidence="4" id="KW-1185">Reference proteome</keyword>
<feature type="non-terminal residue" evidence="3">
    <location>
        <position position="522"/>
    </location>
</feature>
<evidence type="ECO:0000313" key="3">
    <source>
        <dbReference type="EMBL" id="RKP35387.1"/>
    </source>
</evidence>
<evidence type="ECO:0000256" key="2">
    <source>
        <dbReference type="ARBA" id="ARBA00022737"/>
    </source>
</evidence>
<dbReference type="GO" id="GO:0045454">
    <property type="term" value="P:cell redox homeostasis"/>
    <property type="evidence" value="ECO:0007669"/>
    <property type="project" value="TreeGrafter"/>
</dbReference>
<dbReference type="AlphaFoldDB" id="A0A4P9ZPY7"/>
<dbReference type="PANTHER" id="PTHR43503:SF2">
    <property type="entry name" value="NEGATIVE REGULATOR OF SPORULATION MDS3-RELATED"/>
    <property type="match status" value="1"/>
</dbReference>
<organism evidence="3 4">
    <name type="scientific">Dimargaris cristalligena</name>
    <dbReference type="NCBI Taxonomy" id="215637"/>
    <lineage>
        <taxon>Eukaryota</taxon>
        <taxon>Fungi</taxon>
        <taxon>Fungi incertae sedis</taxon>
        <taxon>Zoopagomycota</taxon>
        <taxon>Kickxellomycotina</taxon>
        <taxon>Dimargaritomycetes</taxon>
        <taxon>Dimargaritales</taxon>
        <taxon>Dimargaritaceae</taxon>
        <taxon>Dimargaris</taxon>
    </lineage>
</organism>
<dbReference type="PANTHER" id="PTHR43503">
    <property type="entry name" value="MCG48959-RELATED"/>
    <property type="match status" value="1"/>
</dbReference>
<dbReference type="EMBL" id="ML002882">
    <property type="protein sequence ID" value="RKP35387.1"/>
    <property type="molecule type" value="Genomic_DNA"/>
</dbReference>
<dbReference type="GO" id="GO:0005739">
    <property type="term" value="C:mitochondrion"/>
    <property type="evidence" value="ECO:0007669"/>
    <property type="project" value="TreeGrafter"/>
</dbReference>
<dbReference type="InterPro" id="IPR015915">
    <property type="entry name" value="Kelch-typ_b-propeller"/>
</dbReference>
<dbReference type="SUPFAM" id="SSF54695">
    <property type="entry name" value="POZ domain"/>
    <property type="match status" value="1"/>
</dbReference>
<reference evidence="4" key="1">
    <citation type="journal article" date="2018" name="Nat. Microbiol.">
        <title>Leveraging single-cell genomics to expand the fungal tree of life.</title>
        <authorList>
            <person name="Ahrendt S.R."/>
            <person name="Quandt C.A."/>
            <person name="Ciobanu D."/>
            <person name="Clum A."/>
            <person name="Salamov A."/>
            <person name="Andreopoulos B."/>
            <person name="Cheng J.F."/>
            <person name="Woyke T."/>
            <person name="Pelin A."/>
            <person name="Henrissat B."/>
            <person name="Reynolds N.K."/>
            <person name="Benny G.L."/>
            <person name="Smith M.E."/>
            <person name="James T.Y."/>
            <person name="Grigoriev I.V."/>
        </authorList>
    </citation>
    <scope>NUCLEOTIDE SEQUENCE [LARGE SCALE GENOMIC DNA]</scope>
    <source>
        <strain evidence="4">RSA 468</strain>
    </source>
</reference>
<evidence type="ECO:0000256" key="1">
    <source>
        <dbReference type="ARBA" id="ARBA00022441"/>
    </source>
</evidence>
<dbReference type="GO" id="GO:0005829">
    <property type="term" value="C:cytosol"/>
    <property type="evidence" value="ECO:0007669"/>
    <property type="project" value="TreeGrafter"/>
</dbReference>
<evidence type="ECO:0000313" key="4">
    <source>
        <dbReference type="Proteomes" id="UP000268162"/>
    </source>
</evidence>